<dbReference type="KEGG" id="hhy:Halhy_3952"/>
<proteinExistence type="predicted"/>
<dbReference type="HOGENOM" id="CLU_648544_0_0_10"/>
<dbReference type="eggNOG" id="COG0457">
    <property type="taxonomic scope" value="Bacteria"/>
</dbReference>
<dbReference type="PANTHER" id="PTHR16214">
    <property type="entry name" value="TRANSMEMBRANE PROTEIN 260"/>
    <property type="match status" value="1"/>
</dbReference>
<accession>F4L4D1</accession>
<dbReference type="OrthoDB" id="1398645at2"/>
<dbReference type="Gene3D" id="1.25.40.10">
    <property type="entry name" value="Tetratricopeptide repeat domain"/>
    <property type="match status" value="1"/>
</dbReference>
<evidence type="ECO:0000313" key="2">
    <source>
        <dbReference type="EMBL" id="AEE51800.1"/>
    </source>
</evidence>
<protein>
    <submittedName>
        <fullName evidence="2">Uncharacterized protein</fullName>
    </submittedName>
</protein>
<dbReference type="RefSeq" id="WP_013766338.1">
    <property type="nucleotide sequence ID" value="NC_015510.1"/>
</dbReference>
<feature type="chain" id="PRO_5003310687" evidence="1">
    <location>
        <begin position="26"/>
        <end position="423"/>
    </location>
</feature>
<dbReference type="PANTHER" id="PTHR16214:SF3">
    <property type="entry name" value="TRANSMEMBRANE PROTEIN 260"/>
    <property type="match status" value="1"/>
</dbReference>
<dbReference type="Proteomes" id="UP000008461">
    <property type="component" value="Chromosome"/>
</dbReference>
<feature type="signal peptide" evidence="1">
    <location>
        <begin position="1"/>
        <end position="25"/>
    </location>
</feature>
<reference evidence="2 3" key="1">
    <citation type="journal article" date="2011" name="Stand. Genomic Sci.">
        <title>Complete genome sequence of Haliscomenobacter hydrossis type strain (O).</title>
        <authorList>
            <consortium name="US DOE Joint Genome Institute (JGI-PGF)"/>
            <person name="Daligault H."/>
            <person name="Lapidus A."/>
            <person name="Zeytun A."/>
            <person name="Nolan M."/>
            <person name="Lucas S."/>
            <person name="Del Rio T.G."/>
            <person name="Tice H."/>
            <person name="Cheng J.F."/>
            <person name="Tapia R."/>
            <person name="Han C."/>
            <person name="Goodwin L."/>
            <person name="Pitluck S."/>
            <person name="Liolios K."/>
            <person name="Pagani I."/>
            <person name="Ivanova N."/>
            <person name="Huntemann M."/>
            <person name="Mavromatis K."/>
            <person name="Mikhailova N."/>
            <person name="Pati A."/>
            <person name="Chen A."/>
            <person name="Palaniappan K."/>
            <person name="Land M."/>
            <person name="Hauser L."/>
            <person name="Brambilla E.M."/>
            <person name="Rohde M."/>
            <person name="Verbarg S."/>
            <person name="Goker M."/>
            <person name="Bristow J."/>
            <person name="Eisen J.A."/>
            <person name="Markowitz V."/>
            <person name="Hugenholtz P."/>
            <person name="Kyrpides N.C."/>
            <person name="Klenk H.P."/>
            <person name="Woyke T."/>
        </authorList>
    </citation>
    <scope>NUCLEOTIDE SEQUENCE [LARGE SCALE GENOMIC DNA]</scope>
    <source>
        <strain evidence="3">ATCC 27775 / DSM 1100 / LMG 10767 / O</strain>
    </source>
</reference>
<sequence>MKTKFFSYISLIVLCWLTTSAAIIAQNAATLLESAKREFKKDYTTQDMVQTAQNLRRALATAPNNPEIHYFLANALDRVNTANASWVASSNRIKVAEISQHLERCISLTPRYAGEKLSLDPYSKLGAIWGSLAMGYLAQNLPDSARWAFQQGKSRGAYLDPQLELCRNLLNSCSKNAVLFCSGDNFSYPLFYLQSTENFRNDVQIVDVNLLNSDWYCLYLAQHASNTLLREGLSIDAIPNLVSWKTGLVSTKINSGPCGKVKNFEWDIPQLVNGDFLLRSEYILLQFILGNQFDNEVFFTIGFSKDDLLYLDNHLEFGVLVQRLNPCMSQVQKGAADYLRNYSITSLPKSQSAIYYSTDLVNQLNFYRIGYANAIFQLIELGKIEDAKALMAAMESRIPTDVVPLFSATLGDYIAKLKESLNR</sequence>
<name>F4L4D1_HALH1</name>
<keyword evidence="3" id="KW-1185">Reference proteome</keyword>
<dbReference type="STRING" id="760192.Halhy_3952"/>
<dbReference type="InterPro" id="IPR052724">
    <property type="entry name" value="GT117_domain-containing"/>
</dbReference>
<gene>
    <name evidence="2" type="ordered locus">Halhy_3952</name>
</gene>
<evidence type="ECO:0000256" key="1">
    <source>
        <dbReference type="SAM" id="SignalP"/>
    </source>
</evidence>
<keyword evidence="1" id="KW-0732">Signal</keyword>
<evidence type="ECO:0000313" key="3">
    <source>
        <dbReference type="Proteomes" id="UP000008461"/>
    </source>
</evidence>
<organism evidence="2 3">
    <name type="scientific">Haliscomenobacter hydrossis (strain ATCC 27775 / DSM 1100 / LMG 10767 / O)</name>
    <dbReference type="NCBI Taxonomy" id="760192"/>
    <lineage>
        <taxon>Bacteria</taxon>
        <taxon>Pseudomonadati</taxon>
        <taxon>Bacteroidota</taxon>
        <taxon>Saprospiria</taxon>
        <taxon>Saprospirales</taxon>
        <taxon>Haliscomenobacteraceae</taxon>
        <taxon>Haliscomenobacter</taxon>
    </lineage>
</organism>
<reference key="2">
    <citation type="submission" date="2011-04" db="EMBL/GenBank/DDBJ databases">
        <title>Complete sequence of chromosome of Haliscomenobacter hydrossis DSM 1100.</title>
        <authorList>
            <consortium name="US DOE Joint Genome Institute (JGI-PGF)"/>
            <person name="Lucas S."/>
            <person name="Han J."/>
            <person name="Lapidus A."/>
            <person name="Bruce D."/>
            <person name="Goodwin L."/>
            <person name="Pitluck S."/>
            <person name="Peters L."/>
            <person name="Kyrpides N."/>
            <person name="Mavromatis K."/>
            <person name="Ivanova N."/>
            <person name="Ovchinnikova G."/>
            <person name="Pagani I."/>
            <person name="Daligault H."/>
            <person name="Detter J.C."/>
            <person name="Han C."/>
            <person name="Land M."/>
            <person name="Hauser L."/>
            <person name="Markowitz V."/>
            <person name="Cheng J.-F."/>
            <person name="Hugenholtz P."/>
            <person name="Woyke T."/>
            <person name="Wu D."/>
            <person name="Verbarg S."/>
            <person name="Frueling A."/>
            <person name="Brambilla E."/>
            <person name="Klenk H.-P."/>
            <person name="Eisen J.A."/>
        </authorList>
    </citation>
    <scope>NUCLEOTIDE SEQUENCE</scope>
    <source>
        <strain>DSM 1100</strain>
    </source>
</reference>
<dbReference type="AlphaFoldDB" id="F4L4D1"/>
<dbReference type="InterPro" id="IPR011990">
    <property type="entry name" value="TPR-like_helical_dom_sf"/>
</dbReference>
<dbReference type="EMBL" id="CP002691">
    <property type="protein sequence ID" value="AEE51800.1"/>
    <property type="molecule type" value="Genomic_DNA"/>
</dbReference>